<comment type="caution">
    <text evidence="2">The sequence shown here is derived from an EMBL/GenBank/DDBJ whole genome shotgun (WGS) entry which is preliminary data.</text>
</comment>
<organism evidence="2 3">
    <name type="scientific">Temnothorax longispinosus</name>
    <dbReference type="NCBI Taxonomy" id="300112"/>
    <lineage>
        <taxon>Eukaryota</taxon>
        <taxon>Metazoa</taxon>
        <taxon>Ecdysozoa</taxon>
        <taxon>Arthropoda</taxon>
        <taxon>Hexapoda</taxon>
        <taxon>Insecta</taxon>
        <taxon>Pterygota</taxon>
        <taxon>Neoptera</taxon>
        <taxon>Endopterygota</taxon>
        <taxon>Hymenoptera</taxon>
        <taxon>Apocrita</taxon>
        <taxon>Aculeata</taxon>
        <taxon>Formicoidea</taxon>
        <taxon>Formicidae</taxon>
        <taxon>Myrmicinae</taxon>
        <taxon>Temnothorax</taxon>
    </lineage>
</organism>
<gene>
    <name evidence="2" type="ORF">DBV15_09904</name>
</gene>
<keyword evidence="3" id="KW-1185">Reference proteome</keyword>
<evidence type="ECO:0000256" key="1">
    <source>
        <dbReference type="SAM" id="MobiDB-lite"/>
    </source>
</evidence>
<reference evidence="2 3" key="1">
    <citation type="journal article" date="2019" name="Philos. Trans. R. Soc. Lond., B, Biol. Sci.">
        <title>Ant behaviour and brain gene expression of defending hosts depend on the ecological success of the intruding social parasite.</title>
        <authorList>
            <person name="Kaur R."/>
            <person name="Stoldt M."/>
            <person name="Jongepier E."/>
            <person name="Feldmeyer B."/>
            <person name="Menzel F."/>
            <person name="Bornberg-Bauer E."/>
            <person name="Foitzik S."/>
        </authorList>
    </citation>
    <scope>NUCLEOTIDE SEQUENCE [LARGE SCALE GENOMIC DNA]</scope>
    <source>
        <tissue evidence="2">Whole body</tissue>
    </source>
</reference>
<feature type="region of interest" description="Disordered" evidence="1">
    <location>
        <begin position="1"/>
        <end position="23"/>
    </location>
</feature>
<feature type="compositionally biased region" description="Basic and acidic residues" evidence="1">
    <location>
        <begin position="1"/>
        <end position="10"/>
    </location>
</feature>
<accession>A0A4S2KAH3</accession>
<dbReference type="EMBL" id="QBLH01002893">
    <property type="protein sequence ID" value="TGZ46341.1"/>
    <property type="molecule type" value="Genomic_DNA"/>
</dbReference>
<proteinExistence type="predicted"/>
<evidence type="ECO:0000313" key="3">
    <source>
        <dbReference type="Proteomes" id="UP000310200"/>
    </source>
</evidence>
<name>A0A4S2KAH3_9HYME</name>
<dbReference type="Proteomes" id="UP000310200">
    <property type="component" value="Unassembled WGS sequence"/>
</dbReference>
<evidence type="ECO:0000313" key="2">
    <source>
        <dbReference type="EMBL" id="TGZ46341.1"/>
    </source>
</evidence>
<protein>
    <submittedName>
        <fullName evidence="2">Uncharacterized protein</fullName>
    </submittedName>
</protein>
<sequence>MLHVSRKQESRPPAATNCGSGRAMAPACRGERPLPLAATGCDGVARRRVRVFVNICSGIFGVLRGESARVPLRVNAFRTLRATKRGSRRVFSDSAVSECVRERVRAGGLLSLHGCQTGAVAVPSNARRRVVLRRLASRRANLAERVRDVTISPDPRRPVGRGAAGGEERIAASVTEPGVGGRDDDDLVTSLHPTTDQRSPAHECGPRPCIKICTGVAELRRATRLLTERERVSLFVARFHRGLVVVGGIVINIDRFVVP</sequence>
<dbReference type="AlphaFoldDB" id="A0A4S2KAH3"/>